<evidence type="ECO:0000256" key="6">
    <source>
        <dbReference type="PROSITE-ProRule" id="PRU00339"/>
    </source>
</evidence>
<dbReference type="SUPFAM" id="SSF48452">
    <property type="entry name" value="TPR-like"/>
    <property type="match status" value="1"/>
</dbReference>
<feature type="compositionally biased region" description="Basic and acidic residues" evidence="8">
    <location>
        <begin position="42"/>
        <end position="61"/>
    </location>
</feature>
<dbReference type="InterPro" id="IPR011990">
    <property type="entry name" value="TPR-like_helical_dom_sf"/>
</dbReference>
<dbReference type="PANTHER" id="PTHR12214:SF0">
    <property type="entry name" value="LD29489P"/>
    <property type="match status" value="1"/>
</dbReference>
<dbReference type="GO" id="GO:0000398">
    <property type="term" value="P:mRNA splicing, via spliceosome"/>
    <property type="evidence" value="ECO:0007669"/>
    <property type="project" value="InterPro"/>
</dbReference>
<accession>A0A2A2LIL5</accession>
<evidence type="ECO:0000256" key="4">
    <source>
        <dbReference type="ARBA" id="ARBA00022803"/>
    </source>
</evidence>
<dbReference type="InterPro" id="IPR019734">
    <property type="entry name" value="TPR_rpt"/>
</dbReference>
<dbReference type="Pfam" id="PF07719">
    <property type="entry name" value="TPR_2"/>
    <property type="match status" value="1"/>
</dbReference>
<feature type="repeat" description="TPR" evidence="6">
    <location>
        <begin position="909"/>
        <end position="942"/>
    </location>
</feature>
<keyword evidence="7" id="KW-0175">Coiled coil</keyword>
<evidence type="ECO:0000256" key="5">
    <source>
        <dbReference type="ARBA" id="ARBA00023242"/>
    </source>
</evidence>
<evidence type="ECO:0000313" key="10">
    <source>
        <dbReference type="EMBL" id="PAV85955.1"/>
    </source>
</evidence>
<feature type="coiled-coil region" evidence="7">
    <location>
        <begin position="177"/>
        <end position="211"/>
    </location>
</feature>
<reference evidence="10 11" key="1">
    <citation type="journal article" date="2017" name="Curr. Biol.">
        <title>Genome architecture and evolution of a unichromosomal asexual nematode.</title>
        <authorList>
            <person name="Fradin H."/>
            <person name="Zegar C."/>
            <person name="Gutwein M."/>
            <person name="Lucas J."/>
            <person name="Kovtun M."/>
            <person name="Corcoran D."/>
            <person name="Baugh L.R."/>
            <person name="Kiontke K."/>
            <person name="Gunsalus K."/>
            <person name="Fitch D.H."/>
            <person name="Piano F."/>
        </authorList>
    </citation>
    <scope>NUCLEOTIDE SEQUENCE [LARGE SCALE GENOMIC DNA]</scope>
    <source>
        <strain evidence="10">PF1309</strain>
    </source>
</reference>
<sequence>MLSDCSIKIRNRESRSRLIREDENDESDEEEGGKFYSSKSLLKAEEERRREEQQEFLQREQGDEDEDNEIDEWEKQQILKAIRKDTIREYQKEHMQTNRLFEKKHAIIQDENREPEAMDIDIDYGDIFAENVPAKSTSSTGPPISGLGVITTEDIMAKLKLRIEAREEALNKRRYDVEQMKKHIEENKETMDKLRMEVPDLEQRYRMYQELRSYSWLLLNFLNEKVQEINALADKSIQLKKGRRDRLKTRRRMDVKDQYTECTAAAAGKNVQLIRVGDHGFRASERENRRSRRRIEREKTLAGISHEDGFSTDDEEATSQQINDNAEKCEVEATASTMFAEAREEFSMFSKVLERMMDWLAVDQRAFENAYAQLFIPKLASPYVRLQLIAADVLNSPNFRLNSMSWYLDALQVAESNSELDQEHPIVVGIIPAIVEKVVVPFLVDVVTTEWDPLSLSQTNRLAQILNDLHVYPTLTRKSRPFLKLLEAVRTRIDEAVKNDVFIPMFSKQSLENPNTGCKSFLDRQYWTSIKLVRSIALLKEFLSPGARFELAIEKIINPTSMLALKLGVQNDQACERKVQTLLNELTPDLLAMGGMTSYAGIITCLEQVAEQQKAAGSSQPKPQRYSSIRQAAEVLMQRLDPEFKPSLRPKPFEAVEVSNIPLPPSKSENPMKEDDEVQIIEPENKNGSGTQPLDQGASSSKDFISDYPAFESFDNNISASSAMIKFEADARMGDLIYVRVKKCDAAGAYVKPLCYAKRIKRDLEWLNIQIITPLSALDRRVSIGEYILAKIVAIRPVQIALQLQASTPQMTDKALPKYFREVRELGSSGPSSTSSSSASLPYFWVYMEERPNTRNPYLETILGMPERSVHSLLQINCLDQGVEAMKSGNRLGALQHFNHALSIDEKCVDALVARGAAYSNDGHFAKAEEDFDKALSIQPDHQNAKIYMVETLISHANLIEIKDENELALQKFEKALRLKEDRRARQGLEKIRSKKRKPSPSVEREAKRRREEEMQRERREQQREEEKSRRMKEEDKKKLAEMEDFIRALKNGKK</sequence>
<dbReference type="InterPro" id="IPR022783">
    <property type="entry name" value="GCFC_dom"/>
</dbReference>
<dbReference type="Proteomes" id="UP000218231">
    <property type="component" value="Unassembled WGS sequence"/>
</dbReference>
<feature type="region of interest" description="Disordered" evidence="8">
    <location>
        <begin position="646"/>
        <end position="674"/>
    </location>
</feature>
<dbReference type="PROSITE" id="PS50293">
    <property type="entry name" value="TPR_REGION"/>
    <property type="match status" value="1"/>
</dbReference>
<evidence type="ECO:0000256" key="8">
    <source>
        <dbReference type="SAM" id="MobiDB-lite"/>
    </source>
</evidence>
<feature type="region of interest" description="Disordered" evidence="8">
    <location>
        <begin position="13"/>
        <end position="72"/>
    </location>
</feature>
<dbReference type="GO" id="GO:0005634">
    <property type="term" value="C:nucleus"/>
    <property type="evidence" value="ECO:0007669"/>
    <property type="project" value="UniProtKB-SubCell"/>
</dbReference>
<evidence type="ECO:0000256" key="7">
    <source>
        <dbReference type="SAM" id="Coils"/>
    </source>
</evidence>
<name>A0A2A2LIL5_9BILA</name>
<evidence type="ECO:0000313" key="11">
    <source>
        <dbReference type="Proteomes" id="UP000218231"/>
    </source>
</evidence>
<comment type="similarity">
    <text evidence="2">Belongs to the GCF family.</text>
</comment>
<feature type="compositionally biased region" description="Basic and acidic residues" evidence="8">
    <location>
        <begin position="1003"/>
        <end position="1041"/>
    </location>
</feature>
<dbReference type="OrthoDB" id="429427at2759"/>
<feature type="region of interest" description="Disordered" evidence="8">
    <location>
        <begin position="988"/>
        <end position="1041"/>
    </location>
</feature>
<evidence type="ECO:0000259" key="9">
    <source>
        <dbReference type="Pfam" id="PF07842"/>
    </source>
</evidence>
<dbReference type="EMBL" id="LIAE01006712">
    <property type="protein sequence ID" value="PAV85955.1"/>
    <property type="molecule type" value="Genomic_DNA"/>
</dbReference>
<comment type="caution">
    <text evidence="10">The sequence shown here is derived from an EMBL/GenBank/DDBJ whole genome shotgun (WGS) entry which is preliminary data.</text>
</comment>
<dbReference type="PROSITE" id="PS50005">
    <property type="entry name" value="TPR"/>
    <property type="match status" value="1"/>
</dbReference>
<dbReference type="AlphaFoldDB" id="A0A2A2LIL5"/>
<keyword evidence="4 6" id="KW-0802">TPR repeat</keyword>
<dbReference type="SMART" id="SM00028">
    <property type="entry name" value="TPR"/>
    <property type="match status" value="3"/>
</dbReference>
<dbReference type="STRING" id="2018661.A0A2A2LIL5"/>
<feature type="domain" description="GCF C-terminal" evidence="9">
    <location>
        <begin position="351"/>
        <end position="523"/>
    </location>
</feature>
<dbReference type="Gene3D" id="1.25.40.10">
    <property type="entry name" value="Tetratricopeptide repeat domain"/>
    <property type="match status" value="1"/>
</dbReference>
<feature type="compositionally biased region" description="Acidic residues" evidence="8">
    <location>
        <begin position="22"/>
        <end position="31"/>
    </location>
</feature>
<dbReference type="InterPro" id="IPR013105">
    <property type="entry name" value="TPR_2"/>
</dbReference>
<dbReference type="PANTHER" id="PTHR12214">
    <property type="entry name" value="GC-RICH SEQUENCE DNA-BINDING FACTOR"/>
    <property type="match status" value="1"/>
</dbReference>
<organism evidence="10 11">
    <name type="scientific">Diploscapter pachys</name>
    <dbReference type="NCBI Taxonomy" id="2018661"/>
    <lineage>
        <taxon>Eukaryota</taxon>
        <taxon>Metazoa</taxon>
        <taxon>Ecdysozoa</taxon>
        <taxon>Nematoda</taxon>
        <taxon>Chromadorea</taxon>
        <taxon>Rhabditida</taxon>
        <taxon>Rhabditina</taxon>
        <taxon>Rhabditomorpha</taxon>
        <taxon>Rhabditoidea</taxon>
        <taxon>Rhabditidae</taxon>
        <taxon>Diploscapter</taxon>
    </lineage>
</organism>
<proteinExistence type="inferred from homology"/>
<comment type="subcellular location">
    <subcellularLocation>
        <location evidence="1">Nucleus</location>
    </subcellularLocation>
</comment>
<dbReference type="InterPro" id="IPR012890">
    <property type="entry name" value="GCFC2-like"/>
</dbReference>
<feature type="compositionally biased region" description="Acidic residues" evidence="8">
    <location>
        <begin position="62"/>
        <end position="72"/>
    </location>
</feature>
<keyword evidence="3" id="KW-0677">Repeat</keyword>
<dbReference type="GO" id="GO:0003677">
    <property type="term" value="F:DNA binding"/>
    <property type="evidence" value="ECO:0007669"/>
    <property type="project" value="InterPro"/>
</dbReference>
<evidence type="ECO:0000256" key="2">
    <source>
        <dbReference type="ARBA" id="ARBA00010801"/>
    </source>
</evidence>
<keyword evidence="11" id="KW-1185">Reference proteome</keyword>
<keyword evidence="5" id="KW-0539">Nucleus</keyword>
<dbReference type="Pfam" id="PF07842">
    <property type="entry name" value="GCFC"/>
    <property type="match status" value="1"/>
</dbReference>
<evidence type="ECO:0000256" key="3">
    <source>
        <dbReference type="ARBA" id="ARBA00022737"/>
    </source>
</evidence>
<evidence type="ECO:0000256" key="1">
    <source>
        <dbReference type="ARBA" id="ARBA00004123"/>
    </source>
</evidence>
<protein>
    <recommendedName>
        <fullName evidence="9">GCF C-terminal domain-containing protein</fullName>
    </recommendedName>
</protein>
<gene>
    <name evidence="10" type="ORF">WR25_23550</name>
</gene>